<sequence>MNLGIIGQATGLFAVTNVDDILILALFFAQGTGRHGATARIVAGQYLGFSGILAAAVAAGFGAAFLPEGIIPYLGLLPLALGLRAAWQAWRNHRSDPGRETAVATEGGPKTLEVAAVTFANGGDNIGVYVPVFATAGIGSTTVYVVVFLVLVAVWCLAGRFFATRPIVAGALSRWGHILLPVVLIGIGVLILIEGGAFGL</sequence>
<dbReference type="Proteomes" id="UP000622547">
    <property type="component" value="Unassembled WGS sequence"/>
</dbReference>
<comment type="caution">
    <text evidence="2">The sequence shown here is derived from an EMBL/GenBank/DDBJ whole genome shotgun (WGS) entry which is preliminary data.</text>
</comment>
<organism evidence="2 3">
    <name type="scientific">Planotetraspora phitsanulokensis</name>
    <dbReference type="NCBI Taxonomy" id="575192"/>
    <lineage>
        <taxon>Bacteria</taxon>
        <taxon>Bacillati</taxon>
        <taxon>Actinomycetota</taxon>
        <taxon>Actinomycetes</taxon>
        <taxon>Streptosporangiales</taxon>
        <taxon>Streptosporangiaceae</taxon>
        <taxon>Planotetraspora</taxon>
    </lineage>
</organism>
<feature type="transmembrane region" description="Helical" evidence="1">
    <location>
        <begin position="41"/>
        <end position="64"/>
    </location>
</feature>
<proteinExistence type="predicted"/>
<dbReference type="Pfam" id="PF03596">
    <property type="entry name" value="Cad"/>
    <property type="match status" value="1"/>
</dbReference>
<reference evidence="2 3" key="1">
    <citation type="submission" date="2021-01" db="EMBL/GenBank/DDBJ databases">
        <title>Whole genome shotgun sequence of Planotetraspora phitsanulokensis NBRC 104273.</title>
        <authorList>
            <person name="Komaki H."/>
            <person name="Tamura T."/>
        </authorList>
    </citation>
    <scope>NUCLEOTIDE SEQUENCE [LARGE SCALE GENOMIC DNA]</scope>
    <source>
        <strain evidence="2 3">NBRC 104273</strain>
    </source>
</reference>
<evidence type="ECO:0000256" key="1">
    <source>
        <dbReference type="SAM" id="Phobius"/>
    </source>
</evidence>
<keyword evidence="1" id="KW-0472">Membrane</keyword>
<evidence type="ECO:0000313" key="3">
    <source>
        <dbReference type="Proteomes" id="UP000622547"/>
    </source>
</evidence>
<evidence type="ECO:0008006" key="4">
    <source>
        <dbReference type="Google" id="ProtNLM"/>
    </source>
</evidence>
<evidence type="ECO:0000313" key="2">
    <source>
        <dbReference type="EMBL" id="GII35885.1"/>
    </source>
</evidence>
<gene>
    <name evidence="2" type="ORF">Pph01_08880</name>
</gene>
<feature type="transmembrane region" description="Helical" evidence="1">
    <location>
        <begin position="175"/>
        <end position="193"/>
    </location>
</feature>
<protein>
    <recommendedName>
        <fullName evidence="4">Cadmium transporter</fullName>
    </recommendedName>
</protein>
<name>A0A8J3XCC8_9ACTN</name>
<feature type="transmembrane region" description="Helical" evidence="1">
    <location>
        <begin position="143"/>
        <end position="163"/>
    </location>
</feature>
<feature type="transmembrane region" description="Helical" evidence="1">
    <location>
        <begin position="6"/>
        <end position="29"/>
    </location>
</feature>
<keyword evidence="1" id="KW-0812">Transmembrane</keyword>
<dbReference type="RefSeq" id="WP_204071604.1">
    <property type="nucleotide sequence ID" value="NZ_BAABHI010000012.1"/>
</dbReference>
<dbReference type="InterPro" id="IPR004676">
    <property type="entry name" value="Cd-R_transporter"/>
</dbReference>
<accession>A0A8J3XCC8</accession>
<keyword evidence="3" id="KW-1185">Reference proteome</keyword>
<dbReference type="AlphaFoldDB" id="A0A8J3XCC8"/>
<dbReference type="EMBL" id="BOOP01000003">
    <property type="protein sequence ID" value="GII35885.1"/>
    <property type="molecule type" value="Genomic_DNA"/>
</dbReference>
<keyword evidence="1" id="KW-1133">Transmembrane helix</keyword>